<keyword evidence="8" id="KW-0653">Protein transport</keyword>
<dbReference type="InterPro" id="IPR053716">
    <property type="entry name" value="Flag_assembly_chemotaxis_eff"/>
</dbReference>
<organism evidence="11 12">
    <name type="scientific">Chromobacterium haemolyticum</name>
    <dbReference type="NCBI Taxonomy" id="394935"/>
    <lineage>
        <taxon>Bacteria</taxon>
        <taxon>Pseudomonadati</taxon>
        <taxon>Pseudomonadota</taxon>
        <taxon>Betaproteobacteria</taxon>
        <taxon>Neisseriales</taxon>
        <taxon>Chromobacteriaceae</taxon>
        <taxon>Chromobacterium</taxon>
    </lineage>
</organism>
<dbReference type="GO" id="GO:0009288">
    <property type="term" value="C:bacterial-type flagellum"/>
    <property type="evidence" value="ECO:0007669"/>
    <property type="project" value="InterPro"/>
</dbReference>
<keyword evidence="11" id="KW-0282">Flagellum</keyword>
<evidence type="ECO:0000313" key="12">
    <source>
        <dbReference type="Proteomes" id="UP000192721"/>
    </source>
</evidence>
<accession>A0A1W0D231</accession>
<dbReference type="GO" id="GO:0015031">
    <property type="term" value="P:protein transport"/>
    <property type="evidence" value="ECO:0007669"/>
    <property type="project" value="UniProtKB-KW"/>
</dbReference>
<keyword evidence="6" id="KW-0145">Chemotaxis</keyword>
<dbReference type="InterPro" id="IPR012823">
    <property type="entry name" value="Flagell_FliJ"/>
</dbReference>
<sequence>MNQPEDVRRLGLMVQLRQQDVDRLQSEVEGKRQLQERYRRNIVRMGELCGQSGASADAGHPALARNCADYKGALLGLMASQQQDLQLAEADAAVSQRALLQASLRREVMVQVRDQAAESLLRLRLKKEQKQTDELAGQAWLRGA</sequence>
<protein>
    <recommendedName>
        <fullName evidence="3">Flagellar FliJ protein</fullName>
    </recommendedName>
</protein>
<name>A0A1W0D231_9NEIS</name>
<dbReference type="GO" id="GO:0005886">
    <property type="term" value="C:plasma membrane"/>
    <property type="evidence" value="ECO:0007669"/>
    <property type="project" value="UniProtKB-SubCell"/>
</dbReference>
<evidence type="ECO:0000256" key="5">
    <source>
        <dbReference type="ARBA" id="ARBA00022475"/>
    </source>
</evidence>
<evidence type="ECO:0000256" key="3">
    <source>
        <dbReference type="ARBA" id="ARBA00020392"/>
    </source>
</evidence>
<gene>
    <name evidence="11" type="ORF">B0T45_09640</name>
</gene>
<keyword evidence="11" id="KW-0966">Cell projection</keyword>
<dbReference type="Pfam" id="PF02050">
    <property type="entry name" value="FliJ"/>
    <property type="match status" value="1"/>
</dbReference>
<dbReference type="GO" id="GO:0071973">
    <property type="term" value="P:bacterial-type flagellum-dependent cell motility"/>
    <property type="evidence" value="ECO:0007669"/>
    <property type="project" value="InterPro"/>
</dbReference>
<keyword evidence="10" id="KW-1006">Bacterial flagellum protein export</keyword>
<evidence type="ECO:0000256" key="9">
    <source>
        <dbReference type="ARBA" id="ARBA00023136"/>
    </source>
</evidence>
<evidence type="ECO:0000256" key="8">
    <source>
        <dbReference type="ARBA" id="ARBA00022927"/>
    </source>
</evidence>
<dbReference type="Gene3D" id="1.10.287.1700">
    <property type="match status" value="1"/>
</dbReference>
<keyword evidence="4" id="KW-0813">Transport</keyword>
<reference evidence="11 12" key="1">
    <citation type="submission" date="2017-02" db="EMBL/GenBank/DDBJ databases">
        <title>Chromobacterium haemolyticum H5244.</title>
        <authorList>
            <person name="Gulvik C.A."/>
        </authorList>
    </citation>
    <scope>NUCLEOTIDE SEQUENCE [LARGE SCALE GENOMIC DNA]</scope>
    <source>
        <strain evidence="11 12">H5244</strain>
    </source>
</reference>
<dbReference type="Proteomes" id="UP000192721">
    <property type="component" value="Unassembled WGS sequence"/>
</dbReference>
<keyword evidence="11" id="KW-0969">Cilium</keyword>
<comment type="similarity">
    <text evidence="2">Belongs to the FliJ family.</text>
</comment>
<keyword evidence="7" id="KW-1005">Bacterial flagellum biogenesis</keyword>
<evidence type="ECO:0000256" key="4">
    <source>
        <dbReference type="ARBA" id="ARBA00022448"/>
    </source>
</evidence>
<evidence type="ECO:0000256" key="7">
    <source>
        <dbReference type="ARBA" id="ARBA00022795"/>
    </source>
</evidence>
<proteinExistence type="inferred from homology"/>
<dbReference type="NCBIfam" id="TIGR02473">
    <property type="entry name" value="flagell_FliJ"/>
    <property type="match status" value="1"/>
</dbReference>
<dbReference type="GO" id="GO:0006935">
    <property type="term" value="P:chemotaxis"/>
    <property type="evidence" value="ECO:0007669"/>
    <property type="project" value="UniProtKB-KW"/>
</dbReference>
<dbReference type="RefSeq" id="WP_081555335.1">
    <property type="nucleotide sequence ID" value="NZ_MUKV01000009.1"/>
</dbReference>
<evidence type="ECO:0000256" key="2">
    <source>
        <dbReference type="ARBA" id="ARBA00010004"/>
    </source>
</evidence>
<comment type="subcellular location">
    <subcellularLocation>
        <location evidence="1">Cell membrane</location>
        <topology evidence="1">Peripheral membrane protein</topology>
        <orientation evidence="1">Cytoplasmic side</orientation>
    </subcellularLocation>
</comment>
<comment type="caution">
    <text evidence="11">The sequence shown here is derived from an EMBL/GenBank/DDBJ whole genome shotgun (WGS) entry which is preliminary data.</text>
</comment>
<evidence type="ECO:0000256" key="10">
    <source>
        <dbReference type="ARBA" id="ARBA00023225"/>
    </source>
</evidence>
<evidence type="ECO:0000313" key="11">
    <source>
        <dbReference type="EMBL" id="OQS41077.1"/>
    </source>
</evidence>
<dbReference type="AlphaFoldDB" id="A0A1W0D231"/>
<keyword evidence="9" id="KW-0472">Membrane</keyword>
<dbReference type="EMBL" id="MUKV01000009">
    <property type="protein sequence ID" value="OQS41077.1"/>
    <property type="molecule type" value="Genomic_DNA"/>
</dbReference>
<evidence type="ECO:0000256" key="1">
    <source>
        <dbReference type="ARBA" id="ARBA00004413"/>
    </source>
</evidence>
<dbReference type="GO" id="GO:0044781">
    <property type="term" value="P:bacterial-type flagellum organization"/>
    <property type="evidence" value="ECO:0007669"/>
    <property type="project" value="UniProtKB-KW"/>
</dbReference>
<evidence type="ECO:0000256" key="6">
    <source>
        <dbReference type="ARBA" id="ARBA00022500"/>
    </source>
</evidence>
<keyword evidence="5" id="KW-1003">Cell membrane</keyword>